<keyword evidence="8" id="KW-0472">Membrane</keyword>
<gene>
    <name evidence="15" type="primary">LOC109466331</name>
</gene>
<feature type="disulfide bond" evidence="11">
    <location>
        <begin position="149"/>
        <end position="158"/>
    </location>
</feature>
<evidence type="ECO:0000256" key="9">
    <source>
        <dbReference type="ARBA" id="ARBA00023157"/>
    </source>
</evidence>
<sequence length="374" mass="41487">MLRMMTSSKVCWVALGCGLLVIASVVTAAVLASLLISKGKDNEGKPDVDDIVKVSASPSWWTTFYKDNRSAFPTSTLPHFSSTLFKDVNECVARPCGHGNCVNYPGGYRCTCFPGWTGQNCQQDINECTTNPCQHGRCENYAGGYSCTCFTGWTGNNCQQDVNECVARPCGHGNCVNYPGGYRCTCLPGWTGQNCQQDINECTTNPCQHDRCENYAGGYSCICFTGWTGKNCQQAIPCQGGWSEYNNHCYKLFKDKVSWSTANERCKQHGANLASVTSADENNFIARLISDGDLVWFGLKTDGNGWKWTDGSQYTYNNWAPGEPGQSFVLQSRKCANMYAKDGGWYFLRAWGEKGEWNEDECSCHRPYVCKTPK</sequence>
<dbReference type="FunFam" id="3.10.100.10:FF:000094">
    <property type="entry name" value="Uncharacterized protein"/>
    <property type="match status" value="1"/>
</dbReference>
<evidence type="ECO:0000256" key="7">
    <source>
        <dbReference type="ARBA" id="ARBA00022989"/>
    </source>
</evidence>
<evidence type="ECO:0000256" key="3">
    <source>
        <dbReference type="ARBA" id="ARBA00022536"/>
    </source>
</evidence>
<dbReference type="CDD" id="cd00037">
    <property type="entry name" value="CLECT"/>
    <property type="match status" value="1"/>
</dbReference>
<protein>
    <submittedName>
        <fullName evidence="15">Fibropellin-1-like</fullName>
    </submittedName>
</protein>
<evidence type="ECO:0000256" key="2">
    <source>
        <dbReference type="ARBA" id="ARBA00022473"/>
    </source>
</evidence>
<dbReference type="InterPro" id="IPR016186">
    <property type="entry name" value="C-type_lectin-like/link_sf"/>
</dbReference>
<dbReference type="CDD" id="cd00054">
    <property type="entry name" value="EGF_CA"/>
    <property type="match status" value="4"/>
</dbReference>
<comment type="subcellular location">
    <subcellularLocation>
        <location evidence="1">Membrane</location>
        <topology evidence="1">Single-pass type I membrane protein</topology>
    </subcellularLocation>
</comment>
<evidence type="ECO:0000256" key="4">
    <source>
        <dbReference type="ARBA" id="ARBA00022692"/>
    </source>
</evidence>
<keyword evidence="3 11" id="KW-0245">EGF-like domain</keyword>
<dbReference type="SMART" id="SM00034">
    <property type="entry name" value="CLECT"/>
    <property type="match status" value="1"/>
</dbReference>
<feature type="disulfide bond" evidence="11">
    <location>
        <begin position="128"/>
        <end position="138"/>
    </location>
</feature>
<dbReference type="OrthoDB" id="430340at2759"/>
<dbReference type="SMART" id="SM00179">
    <property type="entry name" value="EGF_CA"/>
    <property type="match status" value="4"/>
</dbReference>
<feature type="domain" description="EGF-like" evidence="12">
    <location>
        <begin position="198"/>
        <end position="233"/>
    </location>
</feature>
<keyword evidence="5" id="KW-0677">Repeat</keyword>
<feature type="domain" description="EGF-like" evidence="12">
    <location>
        <begin position="161"/>
        <end position="196"/>
    </location>
</feature>
<evidence type="ECO:0000256" key="6">
    <source>
        <dbReference type="ARBA" id="ARBA00022976"/>
    </source>
</evidence>
<dbReference type="Proteomes" id="UP000515135">
    <property type="component" value="Unplaced"/>
</dbReference>
<evidence type="ECO:0000256" key="11">
    <source>
        <dbReference type="PROSITE-ProRule" id="PRU00076"/>
    </source>
</evidence>
<dbReference type="InterPro" id="IPR051830">
    <property type="entry name" value="NOTCH_homolog"/>
</dbReference>
<comment type="caution">
    <text evidence="11">Lacks conserved residue(s) required for the propagation of feature annotation.</text>
</comment>
<evidence type="ECO:0000313" key="15">
    <source>
        <dbReference type="RefSeq" id="XP_019619607.1"/>
    </source>
</evidence>
<keyword evidence="6" id="KW-0914">Notch signaling pathway</keyword>
<evidence type="ECO:0000256" key="5">
    <source>
        <dbReference type="ARBA" id="ARBA00022737"/>
    </source>
</evidence>
<dbReference type="SUPFAM" id="SSF57196">
    <property type="entry name" value="EGF/Laminin"/>
    <property type="match status" value="1"/>
</dbReference>
<dbReference type="InterPro" id="IPR018097">
    <property type="entry name" value="EGF_Ca-bd_CS"/>
</dbReference>
<keyword evidence="7" id="KW-1133">Transmembrane helix</keyword>
<feature type="disulfide bond" evidence="11">
    <location>
        <begin position="186"/>
        <end position="195"/>
    </location>
</feature>
<feature type="disulfide bond" evidence="11">
    <location>
        <begin position="165"/>
        <end position="175"/>
    </location>
</feature>
<dbReference type="AlphaFoldDB" id="A0A6P4YLM4"/>
<dbReference type="PROSITE" id="PS00022">
    <property type="entry name" value="EGF_1"/>
    <property type="match status" value="4"/>
</dbReference>
<keyword evidence="10" id="KW-0325">Glycoprotein</keyword>
<dbReference type="FunFam" id="2.10.25.10:FF:000279">
    <property type="entry name" value="Neurogenic locus notch 1"/>
    <property type="match status" value="3"/>
</dbReference>
<feature type="disulfide bond" evidence="11">
    <location>
        <begin position="112"/>
        <end position="121"/>
    </location>
</feature>
<reference evidence="15" key="1">
    <citation type="submission" date="2025-08" db="UniProtKB">
        <authorList>
            <consortium name="RefSeq"/>
        </authorList>
    </citation>
    <scope>IDENTIFICATION</scope>
    <source>
        <tissue evidence="15">Gonad</tissue>
    </source>
</reference>
<proteinExistence type="predicted"/>
<dbReference type="GO" id="GO:0007219">
    <property type="term" value="P:Notch signaling pathway"/>
    <property type="evidence" value="ECO:0007669"/>
    <property type="project" value="UniProtKB-KW"/>
</dbReference>
<feature type="domain" description="EGF-like" evidence="12">
    <location>
        <begin position="87"/>
        <end position="122"/>
    </location>
</feature>
<keyword evidence="9 11" id="KW-1015">Disulfide bond</keyword>
<dbReference type="RefSeq" id="XP_019619607.1">
    <property type="nucleotide sequence ID" value="XM_019764048.1"/>
</dbReference>
<dbReference type="PROSITE" id="PS50026">
    <property type="entry name" value="EGF_3"/>
    <property type="match status" value="4"/>
</dbReference>
<dbReference type="GeneID" id="109466331"/>
<evidence type="ECO:0000259" key="12">
    <source>
        <dbReference type="PROSITE" id="PS50026"/>
    </source>
</evidence>
<dbReference type="SUPFAM" id="SSF56436">
    <property type="entry name" value="C-type lectin-like"/>
    <property type="match status" value="1"/>
</dbReference>
<dbReference type="Pfam" id="PF07645">
    <property type="entry name" value="EGF_CA"/>
    <property type="match status" value="2"/>
</dbReference>
<keyword evidence="4" id="KW-0812">Transmembrane</keyword>
<feature type="domain" description="EGF-like" evidence="12">
    <location>
        <begin position="124"/>
        <end position="159"/>
    </location>
</feature>
<dbReference type="PROSITE" id="PS01186">
    <property type="entry name" value="EGF_2"/>
    <property type="match status" value="4"/>
</dbReference>
<dbReference type="PROSITE" id="PS50041">
    <property type="entry name" value="C_TYPE_LECTIN_2"/>
    <property type="match status" value="1"/>
</dbReference>
<name>A0A6P4YLM4_BRABE</name>
<organism evidence="14 15">
    <name type="scientific">Branchiostoma belcheri</name>
    <name type="common">Amphioxus</name>
    <dbReference type="NCBI Taxonomy" id="7741"/>
    <lineage>
        <taxon>Eukaryota</taxon>
        <taxon>Metazoa</taxon>
        <taxon>Chordata</taxon>
        <taxon>Cephalochordata</taxon>
        <taxon>Leptocardii</taxon>
        <taxon>Amphioxiformes</taxon>
        <taxon>Branchiostomatidae</taxon>
        <taxon>Branchiostoma</taxon>
    </lineage>
</organism>
<dbReference type="KEGG" id="bbel:109466331"/>
<dbReference type="Gene3D" id="3.10.100.10">
    <property type="entry name" value="Mannose-Binding Protein A, subunit A"/>
    <property type="match status" value="1"/>
</dbReference>
<feature type="disulfide bond" evidence="11">
    <location>
        <begin position="223"/>
        <end position="232"/>
    </location>
</feature>
<dbReference type="PROSITE" id="PS01187">
    <property type="entry name" value="EGF_CA"/>
    <property type="match status" value="2"/>
</dbReference>
<keyword evidence="2" id="KW-0217">Developmental protein</keyword>
<evidence type="ECO:0000256" key="1">
    <source>
        <dbReference type="ARBA" id="ARBA00004479"/>
    </source>
</evidence>
<evidence type="ECO:0000256" key="8">
    <source>
        <dbReference type="ARBA" id="ARBA00023136"/>
    </source>
</evidence>
<evidence type="ECO:0000259" key="13">
    <source>
        <dbReference type="PROSITE" id="PS50041"/>
    </source>
</evidence>
<feature type="disulfide bond" evidence="11">
    <location>
        <begin position="202"/>
        <end position="212"/>
    </location>
</feature>
<dbReference type="InterPro" id="IPR001304">
    <property type="entry name" value="C-type_lectin-like"/>
</dbReference>
<dbReference type="InterPro" id="IPR000152">
    <property type="entry name" value="EGF-type_Asp/Asn_hydroxyl_site"/>
</dbReference>
<dbReference type="Pfam" id="PF00008">
    <property type="entry name" value="EGF"/>
    <property type="match status" value="2"/>
</dbReference>
<accession>A0A6P4YLM4</accession>
<feature type="disulfide bond" evidence="11">
    <location>
        <begin position="91"/>
        <end position="101"/>
    </location>
</feature>
<keyword evidence="14" id="KW-1185">Reference proteome</keyword>
<dbReference type="InterPro" id="IPR000742">
    <property type="entry name" value="EGF"/>
</dbReference>
<dbReference type="GO" id="GO:0005509">
    <property type="term" value="F:calcium ion binding"/>
    <property type="evidence" value="ECO:0007669"/>
    <property type="project" value="InterPro"/>
</dbReference>
<evidence type="ECO:0000256" key="10">
    <source>
        <dbReference type="ARBA" id="ARBA00023180"/>
    </source>
</evidence>
<dbReference type="InterPro" id="IPR016187">
    <property type="entry name" value="CTDL_fold"/>
</dbReference>
<dbReference type="Gene3D" id="2.10.25.10">
    <property type="entry name" value="Laminin"/>
    <property type="match status" value="4"/>
</dbReference>
<dbReference type="SMART" id="SM00181">
    <property type="entry name" value="EGF"/>
    <property type="match status" value="4"/>
</dbReference>
<dbReference type="InterPro" id="IPR001881">
    <property type="entry name" value="EGF-like_Ca-bd_dom"/>
</dbReference>
<dbReference type="InterPro" id="IPR009030">
    <property type="entry name" value="Growth_fac_rcpt_cys_sf"/>
</dbReference>
<dbReference type="InterPro" id="IPR049883">
    <property type="entry name" value="NOTCH1_EGF-like"/>
</dbReference>
<feature type="domain" description="C-type lectin" evidence="13">
    <location>
        <begin position="245"/>
        <end position="371"/>
    </location>
</feature>
<dbReference type="FunFam" id="2.10.25.10:FF:000146">
    <property type="entry name" value="Putative neurogenic locus notch"/>
    <property type="match status" value="1"/>
</dbReference>
<dbReference type="PANTHER" id="PTHR24033:SF151">
    <property type="entry name" value="NOTCH 2"/>
    <property type="match status" value="1"/>
</dbReference>
<dbReference type="GO" id="GO:0016020">
    <property type="term" value="C:membrane"/>
    <property type="evidence" value="ECO:0007669"/>
    <property type="project" value="UniProtKB-SubCell"/>
</dbReference>
<dbReference type="PROSITE" id="PS00010">
    <property type="entry name" value="ASX_HYDROXYL"/>
    <property type="match status" value="4"/>
</dbReference>
<dbReference type="Pfam" id="PF00059">
    <property type="entry name" value="Lectin_C"/>
    <property type="match status" value="1"/>
</dbReference>
<evidence type="ECO:0000313" key="14">
    <source>
        <dbReference type="Proteomes" id="UP000515135"/>
    </source>
</evidence>
<dbReference type="SUPFAM" id="SSF57184">
    <property type="entry name" value="Growth factor receptor domain"/>
    <property type="match status" value="1"/>
</dbReference>
<dbReference type="PANTHER" id="PTHR24033">
    <property type="entry name" value="EGF-LIKE DOMAIN-CONTAINING PROTEIN"/>
    <property type="match status" value="1"/>
</dbReference>